<dbReference type="InterPro" id="IPR051791">
    <property type="entry name" value="Pra-immunoreactive"/>
</dbReference>
<name>A0ABM8YTJ1_9BACI</name>
<keyword evidence="3 6" id="KW-0812">Transmembrane</keyword>
<evidence type="ECO:0000256" key="1">
    <source>
        <dbReference type="ARBA" id="ARBA00004651"/>
    </source>
</evidence>
<proteinExistence type="predicted"/>
<accession>A0ABM8YTJ1</accession>
<keyword evidence="2" id="KW-1003">Cell membrane</keyword>
<feature type="transmembrane region" description="Helical" evidence="6">
    <location>
        <begin position="132"/>
        <end position="152"/>
    </location>
</feature>
<evidence type="ECO:0000256" key="3">
    <source>
        <dbReference type="ARBA" id="ARBA00022692"/>
    </source>
</evidence>
<organism evidence="8 9">
    <name type="scientific">Sutcliffiella rhizosphaerae</name>
    <dbReference type="NCBI Taxonomy" id="2880967"/>
    <lineage>
        <taxon>Bacteria</taxon>
        <taxon>Bacillati</taxon>
        <taxon>Bacillota</taxon>
        <taxon>Bacilli</taxon>
        <taxon>Bacillales</taxon>
        <taxon>Bacillaceae</taxon>
        <taxon>Sutcliffiella</taxon>
    </lineage>
</organism>
<keyword evidence="5 6" id="KW-0472">Membrane</keyword>
<evidence type="ECO:0000313" key="8">
    <source>
        <dbReference type="EMBL" id="CAG9623193.1"/>
    </source>
</evidence>
<feature type="domain" description="RDD" evidence="7">
    <location>
        <begin position="3"/>
        <end position="164"/>
    </location>
</feature>
<dbReference type="Proteomes" id="UP000789833">
    <property type="component" value="Unassembled WGS sequence"/>
</dbReference>
<dbReference type="EMBL" id="CAKJTJ010000038">
    <property type="protein sequence ID" value="CAG9623193.1"/>
    <property type="molecule type" value="Genomic_DNA"/>
</dbReference>
<gene>
    <name evidence="8" type="ORF">BACCIP111883_03989</name>
</gene>
<evidence type="ECO:0000259" key="7">
    <source>
        <dbReference type="Pfam" id="PF06271"/>
    </source>
</evidence>
<keyword evidence="9" id="KW-1185">Reference proteome</keyword>
<feature type="transmembrane region" description="Helical" evidence="6">
    <location>
        <begin position="103"/>
        <end position="120"/>
    </location>
</feature>
<reference evidence="8 9" key="1">
    <citation type="submission" date="2021-10" db="EMBL/GenBank/DDBJ databases">
        <authorList>
            <person name="Criscuolo A."/>
        </authorList>
    </citation>
    <scope>NUCLEOTIDE SEQUENCE [LARGE SCALE GENOMIC DNA]</scope>
    <source>
        <strain evidence="9">CIP 111883</strain>
    </source>
</reference>
<evidence type="ECO:0000256" key="4">
    <source>
        <dbReference type="ARBA" id="ARBA00022989"/>
    </source>
</evidence>
<evidence type="ECO:0000256" key="5">
    <source>
        <dbReference type="ARBA" id="ARBA00023136"/>
    </source>
</evidence>
<protein>
    <recommendedName>
        <fullName evidence="7">RDD domain-containing protein</fullName>
    </recommendedName>
</protein>
<dbReference type="Pfam" id="PF06271">
    <property type="entry name" value="RDD"/>
    <property type="match status" value="1"/>
</dbReference>
<dbReference type="InterPro" id="IPR010432">
    <property type="entry name" value="RDD"/>
</dbReference>
<dbReference type="RefSeq" id="WP_230504420.1">
    <property type="nucleotide sequence ID" value="NZ_CAKJTJ010000038.1"/>
</dbReference>
<dbReference type="PANTHER" id="PTHR36115">
    <property type="entry name" value="PROLINE-RICH ANTIGEN HOMOLOG-RELATED"/>
    <property type="match status" value="1"/>
</dbReference>
<sequence length="176" mass="20180">MNATFLQRFKAFMIDYLVIALYLVLIFILSMFLFPPLQQLFTGSLIVAQISGFFLATLPVSLYFIISDSVIGKQSLGKRKIGIQVVDIHLKALSIKQMTFRTILKFLPWEMSHFLVYWLVNIGESEIPLHLYLLGGLIYVLIFTNILSAIFTKKKQSLYDIMTNSFVITKKEGKIT</sequence>
<feature type="transmembrane region" description="Helical" evidence="6">
    <location>
        <begin position="12"/>
        <end position="34"/>
    </location>
</feature>
<feature type="transmembrane region" description="Helical" evidence="6">
    <location>
        <begin position="46"/>
        <end position="66"/>
    </location>
</feature>
<evidence type="ECO:0000256" key="6">
    <source>
        <dbReference type="SAM" id="Phobius"/>
    </source>
</evidence>
<keyword evidence="4 6" id="KW-1133">Transmembrane helix</keyword>
<evidence type="ECO:0000256" key="2">
    <source>
        <dbReference type="ARBA" id="ARBA00022475"/>
    </source>
</evidence>
<comment type="subcellular location">
    <subcellularLocation>
        <location evidence="1">Cell membrane</location>
        <topology evidence="1">Multi-pass membrane protein</topology>
    </subcellularLocation>
</comment>
<comment type="caution">
    <text evidence="8">The sequence shown here is derived from an EMBL/GenBank/DDBJ whole genome shotgun (WGS) entry which is preliminary data.</text>
</comment>
<evidence type="ECO:0000313" key="9">
    <source>
        <dbReference type="Proteomes" id="UP000789833"/>
    </source>
</evidence>